<dbReference type="STRING" id="1192034.CAP_7871"/>
<dbReference type="RefSeq" id="WP_044248919.1">
    <property type="nucleotide sequence ID" value="NZ_ASRX01000074.1"/>
</dbReference>
<proteinExistence type="predicted"/>
<organism evidence="1 2">
    <name type="scientific">Chondromyces apiculatus DSM 436</name>
    <dbReference type="NCBI Taxonomy" id="1192034"/>
    <lineage>
        <taxon>Bacteria</taxon>
        <taxon>Pseudomonadati</taxon>
        <taxon>Myxococcota</taxon>
        <taxon>Polyangia</taxon>
        <taxon>Polyangiales</taxon>
        <taxon>Polyangiaceae</taxon>
        <taxon>Chondromyces</taxon>
    </lineage>
</organism>
<dbReference type="eggNOG" id="ENOG5032DZA">
    <property type="taxonomic scope" value="Bacteria"/>
</dbReference>
<dbReference type="EMBL" id="ASRX01000074">
    <property type="protein sequence ID" value="EYF01666.1"/>
    <property type="molecule type" value="Genomic_DNA"/>
</dbReference>
<dbReference type="Proteomes" id="UP000019678">
    <property type="component" value="Unassembled WGS sequence"/>
</dbReference>
<name>A0A017SZE4_9BACT</name>
<gene>
    <name evidence="1" type="ORF">CAP_7871</name>
</gene>
<sequence>MTGFLVLLAAAGCGDGGDGGDGGEAPAVGCQIEGRDYEVGEQEIAHACGHVEEGPYGALPSGDDLANLHMLYTVALDDDGAGAFGGTLTLTARETSTHVFYYLSDVPAAYHDAAGEDLCIAHTFVPTGCDAMRRVDLVDLVDQEAIEILLGPSTEAYARVVAERK</sequence>
<dbReference type="AlphaFoldDB" id="A0A017SZE4"/>
<reference evidence="1 2" key="1">
    <citation type="submission" date="2013-05" db="EMBL/GenBank/DDBJ databases">
        <title>Genome assembly of Chondromyces apiculatus DSM 436.</title>
        <authorList>
            <person name="Sharma G."/>
            <person name="Khatri I."/>
            <person name="Kaur C."/>
            <person name="Mayilraj S."/>
            <person name="Subramanian S."/>
        </authorList>
    </citation>
    <scope>NUCLEOTIDE SEQUENCE [LARGE SCALE GENOMIC DNA]</scope>
    <source>
        <strain evidence="1 2">DSM 436</strain>
    </source>
</reference>
<keyword evidence="2" id="KW-1185">Reference proteome</keyword>
<protein>
    <submittedName>
        <fullName evidence="1">Uncharacterized protein</fullName>
    </submittedName>
</protein>
<evidence type="ECO:0000313" key="1">
    <source>
        <dbReference type="EMBL" id="EYF01666.1"/>
    </source>
</evidence>
<evidence type="ECO:0000313" key="2">
    <source>
        <dbReference type="Proteomes" id="UP000019678"/>
    </source>
</evidence>
<comment type="caution">
    <text evidence="1">The sequence shown here is derived from an EMBL/GenBank/DDBJ whole genome shotgun (WGS) entry which is preliminary data.</text>
</comment>
<accession>A0A017SZE4</accession>